<dbReference type="EMBL" id="JAAKFY010000024">
    <property type="protein sequence ID" value="KAF3836122.1"/>
    <property type="molecule type" value="Genomic_DNA"/>
</dbReference>
<name>A0A7J5XGC5_DISMA</name>
<gene>
    <name evidence="1" type="ORF">F7725_028680</name>
</gene>
<evidence type="ECO:0000313" key="2">
    <source>
        <dbReference type="Proteomes" id="UP000518266"/>
    </source>
</evidence>
<reference evidence="1 2" key="1">
    <citation type="submission" date="2020-03" db="EMBL/GenBank/DDBJ databases">
        <title>Dissostichus mawsoni Genome sequencing and assembly.</title>
        <authorList>
            <person name="Park H."/>
        </authorList>
    </citation>
    <scope>NUCLEOTIDE SEQUENCE [LARGE SCALE GENOMIC DNA]</scope>
    <source>
        <strain evidence="1">DM0001</strain>
        <tissue evidence="1">Muscle</tissue>
    </source>
</reference>
<keyword evidence="2" id="KW-1185">Reference proteome</keyword>
<protein>
    <submittedName>
        <fullName evidence="1">Uncharacterized protein</fullName>
    </submittedName>
</protein>
<dbReference type="AlphaFoldDB" id="A0A7J5XGC5"/>
<accession>A0A7J5XGC5</accession>
<comment type="caution">
    <text evidence="1">The sequence shown here is derived from an EMBL/GenBank/DDBJ whole genome shotgun (WGS) entry which is preliminary data.</text>
</comment>
<dbReference type="OrthoDB" id="10598731at2759"/>
<sequence length="114" mass="12446">MSCDGAVPPQAFFQMGSNIYPKFKHGCKSLRSLTAVDRGKPRCESGGLCFCCPSHVIPPLALLRKCVCAARGCARVGAPVTSTERKIMIPPGDCMYAGRKRRKPVQKQLRSSFE</sequence>
<organism evidence="1 2">
    <name type="scientific">Dissostichus mawsoni</name>
    <name type="common">Antarctic cod</name>
    <dbReference type="NCBI Taxonomy" id="36200"/>
    <lineage>
        <taxon>Eukaryota</taxon>
        <taxon>Metazoa</taxon>
        <taxon>Chordata</taxon>
        <taxon>Craniata</taxon>
        <taxon>Vertebrata</taxon>
        <taxon>Euteleostomi</taxon>
        <taxon>Actinopterygii</taxon>
        <taxon>Neopterygii</taxon>
        <taxon>Teleostei</taxon>
        <taxon>Neoteleostei</taxon>
        <taxon>Acanthomorphata</taxon>
        <taxon>Eupercaria</taxon>
        <taxon>Perciformes</taxon>
        <taxon>Notothenioidei</taxon>
        <taxon>Nototheniidae</taxon>
        <taxon>Dissostichus</taxon>
    </lineage>
</organism>
<proteinExistence type="predicted"/>
<dbReference type="Proteomes" id="UP000518266">
    <property type="component" value="Unassembled WGS sequence"/>
</dbReference>
<evidence type="ECO:0000313" key="1">
    <source>
        <dbReference type="EMBL" id="KAF3836122.1"/>
    </source>
</evidence>